<evidence type="ECO:0000313" key="1">
    <source>
        <dbReference type="EMBL" id="KAI6090876.1"/>
    </source>
</evidence>
<keyword evidence="2" id="KW-1185">Reference proteome</keyword>
<dbReference type="EMBL" id="MU394289">
    <property type="protein sequence ID" value="KAI6090876.1"/>
    <property type="molecule type" value="Genomic_DNA"/>
</dbReference>
<comment type="caution">
    <text evidence="1">The sequence shown here is derived from an EMBL/GenBank/DDBJ whole genome shotgun (WGS) entry which is preliminary data.</text>
</comment>
<organism evidence="1 2">
    <name type="scientific">Hypoxylon rubiginosum</name>
    <dbReference type="NCBI Taxonomy" id="110542"/>
    <lineage>
        <taxon>Eukaryota</taxon>
        <taxon>Fungi</taxon>
        <taxon>Dikarya</taxon>
        <taxon>Ascomycota</taxon>
        <taxon>Pezizomycotina</taxon>
        <taxon>Sordariomycetes</taxon>
        <taxon>Xylariomycetidae</taxon>
        <taxon>Xylariales</taxon>
        <taxon>Hypoxylaceae</taxon>
        <taxon>Hypoxylon</taxon>
    </lineage>
</organism>
<proteinExistence type="predicted"/>
<evidence type="ECO:0000313" key="2">
    <source>
        <dbReference type="Proteomes" id="UP001497680"/>
    </source>
</evidence>
<gene>
    <name evidence="1" type="ORF">F4821DRAFT_11976</name>
</gene>
<protein>
    <submittedName>
        <fullName evidence="1">SNF2 family N-terminal domain-containing protein</fullName>
    </submittedName>
</protein>
<dbReference type="Proteomes" id="UP001497680">
    <property type="component" value="Unassembled WGS sequence"/>
</dbReference>
<reference evidence="1 2" key="1">
    <citation type="journal article" date="2022" name="New Phytol.">
        <title>Ecological generalism drives hyperdiversity of secondary metabolite gene clusters in xylarialean endophytes.</title>
        <authorList>
            <person name="Franco M.E.E."/>
            <person name="Wisecaver J.H."/>
            <person name="Arnold A.E."/>
            <person name="Ju Y.M."/>
            <person name="Slot J.C."/>
            <person name="Ahrendt S."/>
            <person name="Moore L.P."/>
            <person name="Eastman K.E."/>
            <person name="Scott K."/>
            <person name="Konkel Z."/>
            <person name="Mondo S.J."/>
            <person name="Kuo A."/>
            <person name="Hayes R.D."/>
            <person name="Haridas S."/>
            <person name="Andreopoulos B."/>
            <person name="Riley R."/>
            <person name="LaButti K."/>
            <person name="Pangilinan J."/>
            <person name="Lipzen A."/>
            <person name="Amirebrahimi M."/>
            <person name="Yan J."/>
            <person name="Adam C."/>
            <person name="Keymanesh K."/>
            <person name="Ng V."/>
            <person name="Louie K."/>
            <person name="Northen T."/>
            <person name="Drula E."/>
            <person name="Henrissat B."/>
            <person name="Hsieh H.M."/>
            <person name="Youens-Clark K."/>
            <person name="Lutzoni F."/>
            <person name="Miadlikowska J."/>
            <person name="Eastwood D.C."/>
            <person name="Hamelin R.C."/>
            <person name="Grigoriev I.V."/>
            <person name="U'Ren J.M."/>
        </authorList>
    </citation>
    <scope>NUCLEOTIDE SEQUENCE [LARGE SCALE GENOMIC DNA]</scope>
    <source>
        <strain evidence="1 2">ER1909</strain>
    </source>
</reference>
<sequence length="1432" mass="161792">MSGRSAAKTAVYRRKAPTRVQLNDPLPADFLGFLFALPPNAHSHNATGDGEPLLKRTRTQHVDAVPIAREFIALDRPIQHRVPITESFLRLNVHRHIKIHFEEVSNTLTISANGRSGFKSELELGRRQFTNSELAVLKVLSQSREDENEEGAVWIRITITLERKTSDLLRLGLELNWNSSSTHSLRNKSQRALSQQVLDTFFKGNTVADSTNESEKLSSRAFYDATFIADDTTYESLTVANLNLSLFPFQRRALEWLLNREGVSWKKDLPDGWPCLEQLSLPSTTRPPFSFSIGKDADAKSVYVSHLYHVVIRDPTPFDVKETDIKGGILAEEMGLGKTVETISLICTHTRGNTPSVNNDTTQNKRLSRATLIVTPHTLKDQWVSEFGKHAPNLRMMVYEGLKELGGENEDGLVSKLAEHDVVITTYKVLQAEIHFAQEPPSRSFRHGRKRQRIISPLMQICWWRVCLDEAQEIESGTRSAAKLVRSIPRVNAWGITGTPVKEDINDLWGLLSFLRYEPYASSPAIWEGLVTSHQDLFIPLFSRITLRHTKRLVRDEVTLPPQERYVITVPFTAVEEQHYRQRSQYLVKWTGLDENGLPDQETWAGREGPREIFPRMAHALAQLRRIILHPSLETSPIFRDGDLKGKLVRTLDEVLTAMIHERERIIKSNQWLYFSAKVDRGQLLAHNPATISEAMAIWQGLLEEIKTAEKECRLQLQVEVEKDAKSGNSKDKDSDLEISPTRIRYRNHLKLILNTHHRALFFLASAYFQLKSDAETMGASPEQIQEMGVMEVSGYEAAKTVRQEILHETREKALSNMGTIRDKAATQSFVDVPEINWSPSYGIEDKAEQALKQLSAYLNEQAKLMDKWRESIVDLLLRPLVDTEEMEATGDEYSNSIQVQDDLMVYTMGLRCVIADRHYALSGLENERVKREFEAAEKKAEEGQGSAPTTVRKLSAERNRVKLSFGGTSLRSVILEIREFSSTLRSSMAMSKDVGGSQTKMRFEQVEESLCSVQKHSSAQTKAVTRLERELDGFVSTMNARVVYYRQFQAVSDTVRPLDMNGINVRRRLRQLLSKEQDAQSRITTAQPNYRYLLNLKESGADGADADNCIICQASFTTGVLTDCGHRFCKECLNTWLQTKNSCPMCKSRLPLSSIHDITLKKRESKILQEDLQVSGPSRSHTKKSRSSGIYSQLSNDKLEAIKSITLDGPSSGTKIDSLARHLIWLREGDPGAKSVIFSQFGEFLEVLSEAFDQQNIAYTSFNKEDGIKKFKEDAAIECFLMDARAHASGLNLVNASHVFLCEPLLNTALEQQAIARVHRIGQQRDTTVWLYLVDGTVEGSIYDLSVQRRREHLGKNANGETRSRLGTSPTDSLELANSRELEAAGAVSKLITKNRWLGRGEVVDDNDLWQCLFGHVAKANASTDDMDERP</sequence>
<accession>A0ACC0DET1</accession>
<name>A0ACC0DET1_9PEZI</name>